<dbReference type="EMBL" id="JAQQCF010000076">
    <property type="protein sequence ID" value="MFM0642470.1"/>
    <property type="molecule type" value="Genomic_DNA"/>
</dbReference>
<evidence type="ECO:0000313" key="3">
    <source>
        <dbReference type="EMBL" id="MFM0642470.1"/>
    </source>
</evidence>
<dbReference type="NCBIfam" id="NF005559">
    <property type="entry name" value="PRK07231.1"/>
    <property type="match status" value="1"/>
</dbReference>
<evidence type="ECO:0000256" key="1">
    <source>
        <dbReference type="ARBA" id="ARBA00006484"/>
    </source>
</evidence>
<dbReference type="SUPFAM" id="SSF51735">
    <property type="entry name" value="NAD(P)-binding Rossmann-fold domains"/>
    <property type="match status" value="1"/>
</dbReference>
<keyword evidence="4" id="KW-1185">Reference proteome</keyword>
<evidence type="ECO:0000313" key="4">
    <source>
        <dbReference type="Proteomes" id="UP001629432"/>
    </source>
</evidence>
<dbReference type="InterPro" id="IPR002347">
    <property type="entry name" value="SDR_fam"/>
</dbReference>
<accession>A0ABW9E4Y3</accession>
<comment type="similarity">
    <text evidence="1">Belongs to the short-chain dehydrogenases/reductases (SDR) family.</text>
</comment>
<dbReference type="EC" id="1.1.1.47" evidence="3"/>
<dbReference type="InterPro" id="IPR020904">
    <property type="entry name" value="Sc_DH/Rdtase_CS"/>
</dbReference>
<keyword evidence="2 3" id="KW-0560">Oxidoreductase</keyword>
<dbReference type="PRINTS" id="PR00081">
    <property type="entry name" value="GDHRDH"/>
</dbReference>
<proteinExistence type="inferred from homology"/>
<organism evidence="3 4">
    <name type="scientific">Paraburkholderia metrosideri</name>
    <dbReference type="NCBI Taxonomy" id="580937"/>
    <lineage>
        <taxon>Bacteria</taxon>
        <taxon>Pseudomonadati</taxon>
        <taxon>Pseudomonadota</taxon>
        <taxon>Betaproteobacteria</taxon>
        <taxon>Burkholderiales</taxon>
        <taxon>Burkholderiaceae</taxon>
        <taxon>Paraburkholderia</taxon>
    </lineage>
</organism>
<dbReference type="InterPro" id="IPR036291">
    <property type="entry name" value="NAD(P)-bd_dom_sf"/>
</dbReference>
<dbReference type="PRINTS" id="PR00080">
    <property type="entry name" value="SDRFAMILY"/>
</dbReference>
<name>A0ABW9E4Y3_9BURK</name>
<dbReference type="PANTHER" id="PTHR24321:SF8">
    <property type="entry name" value="ESTRADIOL 17-BETA-DEHYDROGENASE 8-RELATED"/>
    <property type="match status" value="1"/>
</dbReference>
<sequence length="244" mass="25951">MNRFEGKTVVVTGSARGQGAAEIRRFHLEGANVAVSDLITDAGKTLAESLGERAIFIRHDVSSESSWRELFGKVEQTFGGCDVLVNNAGVYQPATIAETDTELMEKMFRVNQLGVLLGMKYAVEPLKRRGGGSIVNISSVVGLRGSAATVAYGSTKWAVRGMTKVAANEFAQHRIRVNSVHPGYVSTDMLKANSDASNDAGTLATPLKRQGSPEEIAALVAFLASDESTFITGAEIAIDGGWTL</sequence>
<comment type="caution">
    <text evidence="3">The sequence shown here is derived from an EMBL/GenBank/DDBJ whole genome shotgun (WGS) entry which is preliminary data.</text>
</comment>
<dbReference type="GO" id="GO:0047936">
    <property type="term" value="F:glucose 1-dehydrogenase [NAD(P)+] activity"/>
    <property type="evidence" value="ECO:0007669"/>
    <property type="project" value="UniProtKB-EC"/>
</dbReference>
<evidence type="ECO:0000256" key="2">
    <source>
        <dbReference type="ARBA" id="ARBA00023002"/>
    </source>
</evidence>
<protein>
    <submittedName>
        <fullName evidence="3">Glucose 1-dehydrogenase</fullName>
        <ecNumber evidence="3">1.1.1.47</ecNumber>
    </submittedName>
</protein>
<dbReference type="PANTHER" id="PTHR24321">
    <property type="entry name" value="DEHYDROGENASES, SHORT CHAIN"/>
    <property type="match status" value="1"/>
</dbReference>
<reference evidence="3 4" key="1">
    <citation type="journal article" date="2024" name="Chem. Sci.">
        <title>Discovery of megapolipeptins by genome mining of a Burkholderiales bacteria collection.</title>
        <authorList>
            <person name="Paulo B.S."/>
            <person name="Recchia M.J.J."/>
            <person name="Lee S."/>
            <person name="Fergusson C.H."/>
            <person name="Romanowski S.B."/>
            <person name="Hernandez A."/>
            <person name="Krull N."/>
            <person name="Liu D.Y."/>
            <person name="Cavanagh H."/>
            <person name="Bos A."/>
            <person name="Gray C.A."/>
            <person name="Murphy B.T."/>
            <person name="Linington R.G."/>
            <person name="Eustaquio A.S."/>
        </authorList>
    </citation>
    <scope>NUCLEOTIDE SEQUENCE [LARGE SCALE GENOMIC DNA]</scope>
    <source>
        <strain evidence="3 4">RL17-338-BIC-A</strain>
    </source>
</reference>
<gene>
    <name evidence="3" type="ORF">PQQ63_37980</name>
</gene>
<dbReference type="Pfam" id="PF13561">
    <property type="entry name" value="adh_short_C2"/>
    <property type="match status" value="1"/>
</dbReference>
<dbReference type="PROSITE" id="PS00061">
    <property type="entry name" value="ADH_SHORT"/>
    <property type="match status" value="1"/>
</dbReference>
<dbReference type="RefSeq" id="WP_408240675.1">
    <property type="nucleotide sequence ID" value="NZ_JAQQCF010000076.1"/>
</dbReference>
<dbReference type="Proteomes" id="UP001629432">
    <property type="component" value="Unassembled WGS sequence"/>
</dbReference>
<dbReference type="Gene3D" id="3.40.50.720">
    <property type="entry name" value="NAD(P)-binding Rossmann-like Domain"/>
    <property type="match status" value="1"/>
</dbReference>